<evidence type="ECO:0000259" key="5">
    <source>
        <dbReference type="Pfam" id="PF03807"/>
    </source>
</evidence>
<evidence type="ECO:0000256" key="2">
    <source>
        <dbReference type="ARBA" id="ARBA00023002"/>
    </source>
</evidence>
<evidence type="ECO:0000256" key="4">
    <source>
        <dbReference type="ARBA" id="ARBA00072230"/>
    </source>
</evidence>
<dbReference type="Pfam" id="PF03807">
    <property type="entry name" value="F420_oxidored"/>
    <property type="match status" value="1"/>
</dbReference>
<reference evidence="6" key="1">
    <citation type="submission" date="2022-03" db="EMBL/GenBank/DDBJ databases">
        <authorList>
            <person name="Alioto T."/>
            <person name="Alioto T."/>
            <person name="Gomez Garrido J."/>
        </authorList>
    </citation>
    <scope>NUCLEOTIDE SEQUENCE</scope>
</reference>
<name>A0AAD1QXM0_PELCU</name>
<sequence>MDLKASPNFLNPGVLIKQRHSLTLNACAHCVFFCKVLLYTRQTEKAESTQSFAPTIKRASHSKCLHVGIIGAGQLGKQLARCLIDLSGLQAEDIRISTRRPETLRDFQELGVLCFYDNVGLSTWAHIIFVCCLPSQLPNVCMEIRNHVGEACIVYSLVSAVPLSRLNQLLGSRGVIRPEYRVVWTETSQEWDKNWTITAALRNASIVRSTSFGNPQGGIVRIVSRFIETTIYAALNMCTEQGLSHKQSLSALNAMIYSTRMRAETSHRSLLRTEDFVSREYAITLSENSPYPWFDLDCVQTKDTPFSQHLNCTPWLLERLAVLYLDSFGTFEQVTNANNLAVTSHGED</sequence>
<dbReference type="PANTHER" id="PTHR11645:SF58">
    <property type="entry name" value="NADP-DEPENDENT OXIDOREDUCTASE DOMAIN-CONTAINING PROTEIN 1"/>
    <property type="match status" value="1"/>
</dbReference>
<organism evidence="6 7">
    <name type="scientific">Pelobates cultripes</name>
    <name type="common">Western spadefoot toad</name>
    <dbReference type="NCBI Taxonomy" id="61616"/>
    <lineage>
        <taxon>Eukaryota</taxon>
        <taxon>Metazoa</taxon>
        <taxon>Chordata</taxon>
        <taxon>Craniata</taxon>
        <taxon>Vertebrata</taxon>
        <taxon>Euteleostomi</taxon>
        <taxon>Amphibia</taxon>
        <taxon>Batrachia</taxon>
        <taxon>Anura</taxon>
        <taxon>Pelobatoidea</taxon>
        <taxon>Pelobatidae</taxon>
        <taxon>Pelobates</taxon>
    </lineage>
</organism>
<dbReference type="SUPFAM" id="SSF51735">
    <property type="entry name" value="NAD(P)-binding Rossmann-fold domains"/>
    <property type="match status" value="1"/>
</dbReference>
<dbReference type="PANTHER" id="PTHR11645">
    <property type="entry name" value="PYRROLINE-5-CARBOXYLATE REDUCTASE"/>
    <property type="match status" value="1"/>
</dbReference>
<dbReference type="InterPro" id="IPR036291">
    <property type="entry name" value="NAD(P)-bd_dom_sf"/>
</dbReference>
<dbReference type="Proteomes" id="UP001295444">
    <property type="component" value="Chromosome 01"/>
</dbReference>
<keyword evidence="7" id="KW-1185">Reference proteome</keyword>
<evidence type="ECO:0000313" key="7">
    <source>
        <dbReference type="Proteomes" id="UP001295444"/>
    </source>
</evidence>
<dbReference type="GO" id="GO:0055129">
    <property type="term" value="P:L-proline biosynthetic process"/>
    <property type="evidence" value="ECO:0007669"/>
    <property type="project" value="TreeGrafter"/>
</dbReference>
<proteinExistence type="inferred from homology"/>
<evidence type="ECO:0000256" key="3">
    <source>
        <dbReference type="ARBA" id="ARBA00054560"/>
    </source>
</evidence>
<dbReference type="GO" id="GO:0004735">
    <property type="term" value="F:pyrroline-5-carboxylate reductase activity"/>
    <property type="evidence" value="ECO:0007669"/>
    <property type="project" value="TreeGrafter"/>
</dbReference>
<dbReference type="EMBL" id="OW240912">
    <property type="protein sequence ID" value="CAH2219022.1"/>
    <property type="molecule type" value="Genomic_DNA"/>
</dbReference>
<keyword evidence="2" id="KW-0560">Oxidoreductase</keyword>
<comment type="function">
    <text evidence="3">Probable oxidoreductase.</text>
</comment>
<accession>A0AAD1QXM0</accession>
<feature type="domain" description="Pyrroline-5-carboxylate reductase catalytic N-terminal" evidence="5">
    <location>
        <begin position="67"/>
        <end position="147"/>
    </location>
</feature>
<dbReference type="AlphaFoldDB" id="A0AAD1QXM0"/>
<evidence type="ECO:0000256" key="1">
    <source>
        <dbReference type="ARBA" id="ARBA00005525"/>
    </source>
</evidence>
<dbReference type="FunFam" id="3.40.50.720:FF:000447">
    <property type="entry name" value="NADP dependent oxidoreductase domain containing 1"/>
    <property type="match status" value="1"/>
</dbReference>
<dbReference type="InterPro" id="IPR028939">
    <property type="entry name" value="P5C_Rdtase_cat_N"/>
</dbReference>
<evidence type="ECO:0000313" key="6">
    <source>
        <dbReference type="EMBL" id="CAH2219022.1"/>
    </source>
</evidence>
<gene>
    <name evidence="6" type="ORF">PECUL_23A041300</name>
</gene>
<dbReference type="Gene3D" id="3.40.50.720">
    <property type="entry name" value="NAD(P)-binding Rossmann-like Domain"/>
    <property type="match status" value="1"/>
</dbReference>
<protein>
    <recommendedName>
        <fullName evidence="4">NADP-dependent oxidoreductase domain-containing protein 1</fullName>
    </recommendedName>
</protein>
<comment type="similarity">
    <text evidence="1">Belongs to the pyrroline-5-carboxylate reductase family.</text>
</comment>